<reference evidence="2 3" key="1">
    <citation type="submission" date="2015-02" db="EMBL/GenBank/DDBJ databases">
        <title>Draft genome sequences of ten Microbacterium spp. with emphasis on heavy metal contaminated environments.</title>
        <authorList>
            <person name="Corretto E."/>
        </authorList>
    </citation>
    <scope>NUCLEOTIDE SEQUENCE [LARGE SCALE GENOMIC DNA]</scope>
    <source>
        <strain evidence="2 3">DSM 18659</strain>
    </source>
</reference>
<evidence type="ECO:0000256" key="1">
    <source>
        <dbReference type="SAM" id="Phobius"/>
    </source>
</evidence>
<dbReference type="STRING" id="400772.RR49_00678"/>
<comment type="caution">
    <text evidence="2">The sequence shown here is derived from an EMBL/GenBank/DDBJ whole genome shotgun (WGS) entry which is preliminary data.</text>
</comment>
<dbReference type="AlphaFoldDB" id="A0A0F0LZI0"/>
<dbReference type="Pfam" id="PF11209">
    <property type="entry name" value="LmeA"/>
    <property type="match status" value="1"/>
</dbReference>
<dbReference type="InterPro" id="IPR021373">
    <property type="entry name" value="DUF2993"/>
</dbReference>
<dbReference type="OrthoDB" id="5123569at2"/>
<dbReference type="EMBL" id="JYIY01000061">
    <property type="protein sequence ID" value="KJL38591.1"/>
    <property type="molecule type" value="Genomic_DNA"/>
</dbReference>
<keyword evidence="1" id="KW-0472">Membrane</keyword>
<evidence type="ECO:0000313" key="3">
    <source>
        <dbReference type="Proteomes" id="UP000033451"/>
    </source>
</evidence>
<organism evidence="2 3">
    <name type="scientific">Microbacterium ginsengisoli</name>
    <dbReference type="NCBI Taxonomy" id="400772"/>
    <lineage>
        <taxon>Bacteria</taxon>
        <taxon>Bacillati</taxon>
        <taxon>Actinomycetota</taxon>
        <taxon>Actinomycetes</taxon>
        <taxon>Micrococcales</taxon>
        <taxon>Microbacteriaceae</taxon>
        <taxon>Microbacterium</taxon>
    </lineage>
</organism>
<dbReference type="RefSeq" id="WP_045246660.1">
    <property type="nucleotide sequence ID" value="NZ_JYIY01000061.1"/>
</dbReference>
<keyword evidence="1" id="KW-1133">Transmembrane helix</keyword>
<accession>A0A0F0LZI0</accession>
<keyword evidence="1" id="KW-0812">Transmembrane</keyword>
<feature type="transmembrane region" description="Helical" evidence="1">
    <location>
        <begin position="26"/>
        <end position="47"/>
    </location>
</feature>
<proteinExistence type="predicted"/>
<evidence type="ECO:0008006" key="4">
    <source>
        <dbReference type="Google" id="ProtNLM"/>
    </source>
</evidence>
<gene>
    <name evidence="2" type="ORF">RR49_00678</name>
</gene>
<dbReference type="Proteomes" id="UP000033451">
    <property type="component" value="Unassembled WGS sequence"/>
</dbReference>
<dbReference type="PATRIC" id="fig|400772.4.peg.711"/>
<evidence type="ECO:0000313" key="2">
    <source>
        <dbReference type="EMBL" id="KJL38591.1"/>
    </source>
</evidence>
<protein>
    <recommendedName>
        <fullName evidence="4">DUF2993 domain-containing protein</fullName>
    </recommendedName>
</protein>
<sequence length="271" mass="28107">MTDDARSTFPFEIPEQDAAPRRRRRWVVWVVAIVIVAVLAVAAWFAGDGIARAIVTSVIQQQVKSQLALPADQQVDVQLSGQVIPQLIGGRLDEVRVSSSQVSAGGVTGAADVTLHGLDLWNDHAMTGGEGTIRLDEQQLRTLLAAQQGFPAESVGLAAPNVTASSQLSFLGAQIPVSIALTPSAKDGALVLTPASLQIAGATATADHVRARFGALAAPLTQSWTICVAGSIPRGITLTGVSVEASDLAATFSIDGRILTDASLRQKGSCG</sequence>
<keyword evidence="3" id="KW-1185">Reference proteome</keyword>
<name>A0A0F0LZI0_9MICO</name>